<dbReference type="InterPro" id="IPR003607">
    <property type="entry name" value="HD/PDEase_dom"/>
</dbReference>
<dbReference type="InterPro" id="IPR052340">
    <property type="entry name" value="RNase_Y/CdgJ"/>
</dbReference>
<dbReference type="CDD" id="cd00077">
    <property type="entry name" value="HDc"/>
    <property type="match status" value="1"/>
</dbReference>
<evidence type="ECO:0000259" key="1">
    <source>
        <dbReference type="PROSITE" id="PS51833"/>
    </source>
</evidence>
<name>A0A3B0ZS00_9ZZZZ</name>
<dbReference type="Pfam" id="PF08668">
    <property type="entry name" value="HDOD"/>
    <property type="match status" value="1"/>
</dbReference>
<dbReference type="NCBIfam" id="TIGR00277">
    <property type="entry name" value="HDIG"/>
    <property type="match status" value="1"/>
</dbReference>
<dbReference type="PANTHER" id="PTHR33525:SF3">
    <property type="entry name" value="RIBONUCLEASE Y"/>
    <property type="match status" value="1"/>
</dbReference>
<protein>
    <submittedName>
        <fullName evidence="2">Predicted signal transduction protein</fullName>
    </submittedName>
</protein>
<accession>A0A3B0ZS00</accession>
<gene>
    <name evidence="2" type="ORF">MNBD_GAMMA14-2734</name>
</gene>
<reference evidence="2" key="1">
    <citation type="submission" date="2018-06" db="EMBL/GenBank/DDBJ databases">
        <authorList>
            <person name="Zhirakovskaya E."/>
        </authorList>
    </citation>
    <scope>NUCLEOTIDE SEQUENCE</scope>
</reference>
<evidence type="ECO:0000313" key="2">
    <source>
        <dbReference type="EMBL" id="VAW83386.1"/>
    </source>
</evidence>
<dbReference type="EMBL" id="UOFM01000537">
    <property type="protein sequence ID" value="VAW83386.1"/>
    <property type="molecule type" value="Genomic_DNA"/>
</dbReference>
<sequence length="309" mass="34036">MTPQDLVTRNVRLVSLPEVCIQVQALSSSSHTTANDIADVVSKDTALTTRLLKLVNSAYFSLPRKIDTVSRAVNMIGMRELRNLTLAASAAEVFSNIPPDLVDMADFWQHSVYTGLLARNLAQCCNVLHSERLFTAGLLHDVGRLLMFMKVPEETASAEALRLQSKRDICEIEEDLVGFSHAEVGEALLLHWNMPDNLCASIRYHHDPGAADNAHLESAIIHIADKVTHCAQESKDPLGSPFYDPYGALLDSDLNSESITQQAISHLQPGALQLTHITDQQIIDCIGKSAAAFNQVLDLLYPMAWETPR</sequence>
<dbReference type="InterPro" id="IPR006675">
    <property type="entry name" value="HDIG_dom"/>
</dbReference>
<dbReference type="PANTHER" id="PTHR33525">
    <property type="match status" value="1"/>
</dbReference>
<feature type="domain" description="HDOD" evidence="1">
    <location>
        <begin position="13"/>
        <end position="208"/>
    </location>
</feature>
<dbReference type="PROSITE" id="PS51833">
    <property type="entry name" value="HDOD"/>
    <property type="match status" value="1"/>
</dbReference>
<dbReference type="Gene3D" id="1.10.3210.10">
    <property type="entry name" value="Hypothetical protein af1432"/>
    <property type="match status" value="1"/>
</dbReference>
<dbReference type="AlphaFoldDB" id="A0A3B0ZS00"/>
<dbReference type="SUPFAM" id="SSF109604">
    <property type="entry name" value="HD-domain/PDEase-like"/>
    <property type="match status" value="1"/>
</dbReference>
<organism evidence="2">
    <name type="scientific">hydrothermal vent metagenome</name>
    <dbReference type="NCBI Taxonomy" id="652676"/>
    <lineage>
        <taxon>unclassified sequences</taxon>
        <taxon>metagenomes</taxon>
        <taxon>ecological metagenomes</taxon>
    </lineage>
</organism>
<proteinExistence type="predicted"/>
<dbReference type="InterPro" id="IPR013976">
    <property type="entry name" value="HDOD"/>
</dbReference>